<dbReference type="RefSeq" id="WP_258006700.1">
    <property type="nucleotide sequence ID" value="NZ_POSM01000001.1"/>
</dbReference>
<dbReference type="InterPro" id="IPR007415">
    <property type="entry name" value="Nitrogenase_MoFe_mat_NifZ"/>
</dbReference>
<evidence type="ECO:0000313" key="4">
    <source>
        <dbReference type="Proteomes" id="UP000248729"/>
    </source>
</evidence>
<reference evidence="3 4" key="1">
    <citation type="submission" date="2018-06" db="EMBL/GenBank/DDBJ databases">
        <title>Freshwater and sediment microbial communities from various areas in North America, analyzing microbe dynamics in response to fracking.</title>
        <authorList>
            <person name="Lamendella R."/>
        </authorList>
    </citation>
    <scope>NUCLEOTIDE SEQUENCE [LARGE SCALE GENOMIC DNA]</scope>
    <source>
        <strain evidence="3 4">99A</strain>
    </source>
</reference>
<name>A0A329EG73_VIBDI</name>
<accession>A0A329EG73</accession>
<sequence length="153" mass="17208">MDMDYSSDTVRFAPGSEVRIVRNIRNDGSFQDFAKGDLLVEAGSVGIVRSYGYFLQTQVIYQVFIPTQNRVLGVRDSEVIDAELAWVPCLFRSLDKAKLNCSLRMFGEPLANKGDVIEVHRVYRDLEDGTVSFEVKFGAHLVKLDSTRLEPVA</sequence>
<comment type="similarity">
    <text evidence="1">Belongs to the NifZ family.</text>
</comment>
<keyword evidence="2" id="KW-0535">Nitrogen fixation</keyword>
<dbReference type="Proteomes" id="UP000248729">
    <property type="component" value="Unassembled WGS sequence"/>
</dbReference>
<comment type="caution">
    <text evidence="3">The sequence shown here is derived from an EMBL/GenBank/DDBJ whole genome shotgun (WGS) entry which is preliminary data.</text>
</comment>
<dbReference type="Pfam" id="PF04319">
    <property type="entry name" value="NifZ"/>
    <property type="match status" value="1"/>
</dbReference>
<dbReference type="EMBL" id="QLTR01000001">
    <property type="protein sequence ID" value="RAS69569.1"/>
    <property type="molecule type" value="Genomic_DNA"/>
</dbReference>
<evidence type="ECO:0000256" key="1">
    <source>
        <dbReference type="ARBA" id="ARBA00008027"/>
    </source>
</evidence>
<evidence type="ECO:0000256" key="2">
    <source>
        <dbReference type="ARBA" id="ARBA00023231"/>
    </source>
</evidence>
<evidence type="ECO:0000313" key="3">
    <source>
        <dbReference type="EMBL" id="RAS69569.1"/>
    </source>
</evidence>
<protein>
    <submittedName>
        <fullName evidence="3">Nitrogen fixation protein NifZ</fullName>
    </submittedName>
</protein>
<dbReference type="AlphaFoldDB" id="A0A329EG73"/>
<gene>
    <name evidence="3" type="ORF">DET48_101144</name>
</gene>
<organism evidence="3 4">
    <name type="scientific">Vibrio diazotrophicus</name>
    <dbReference type="NCBI Taxonomy" id="685"/>
    <lineage>
        <taxon>Bacteria</taxon>
        <taxon>Pseudomonadati</taxon>
        <taxon>Pseudomonadota</taxon>
        <taxon>Gammaproteobacteria</taxon>
        <taxon>Vibrionales</taxon>
        <taxon>Vibrionaceae</taxon>
        <taxon>Vibrio</taxon>
    </lineage>
</organism>
<proteinExistence type="inferred from homology"/>
<dbReference type="GO" id="GO:0009399">
    <property type="term" value="P:nitrogen fixation"/>
    <property type="evidence" value="ECO:0007669"/>
    <property type="project" value="InterPro"/>
</dbReference>